<evidence type="ECO:0000313" key="1">
    <source>
        <dbReference type="EMBL" id="RKF61103.1"/>
    </source>
</evidence>
<sequence>MYAESSGVIWCNSPVAAKAATGMVEKAVDIFQRFIKKMTPDPSKWTENVQRAVFEVNNREVLHLLHSPAQIMFGFDPRGATTKHYPD</sequence>
<comment type="caution">
    <text evidence="1">The sequence shown here is derived from an EMBL/GenBank/DDBJ whole genome shotgun (WGS) entry which is preliminary data.</text>
</comment>
<accession>A0A420HUK0</accession>
<dbReference type="OrthoDB" id="3599004at2759"/>
<dbReference type="InterPro" id="IPR012337">
    <property type="entry name" value="RNaseH-like_sf"/>
</dbReference>
<dbReference type="EMBL" id="MCBR01015975">
    <property type="protein sequence ID" value="RKF61103.1"/>
    <property type="molecule type" value="Genomic_DNA"/>
</dbReference>
<dbReference type="Proteomes" id="UP000285405">
    <property type="component" value="Unassembled WGS sequence"/>
</dbReference>
<dbReference type="AlphaFoldDB" id="A0A420HUK0"/>
<gene>
    <name evidence="1" type="ORF">GcC1_159012</name>
</gene>
<reference evidence="1 2" key="1">
    <citation type="journal article" date="2018" name="BMC Genomics">
        <title>Comparative genome analyses reveal sequence features reflecting distinct modes of host-adaptation between dicot and monocot powdery mildew.</title>
        <authorList>
            <person name="Wu Y."/>
            <person name="Ma X."/>
            <person name="Pan Z."/>
            <person name="Kale S.D."/>
            <person name="Song Y."/>
            <person name="King H."/>
            <person name="Zhang Q."/>
            <person name="Presley C."/>
            <person name="Deng X."/>
            <person name="Wei C.I."/>
            <person name="Xiao S."/>
        </authorList>
    </citation>
    <scope>NUCLEOTIDE SEQUENCE [LARGE SCALE GENOMIC DNA]</scope>
    <source>
        <strain evidence="1">UCSC1</strain>
    </source>
</reference>
<dbReference type="Gene3D" id="3.30.420.10">
    <property type="entry name" value="Ribonuclease H-like superfamily/Ribonuclease H"/>
    <property type="match status" value="1"/>
</dbReference>
<protein>
    <submittedName>
        <fullName evidence="1">Uncharacterized protein</fullName>
    </submittedName>
</protein>
<proteinExistence type="predicted"/>
<dbReference type="SUPFAM" id="SSF53098">
    <property type="entry name" value="Ribonuclease H-like"/>
    <property type="match status" value="1"/>
</dbReference>
<dbReference type="GO" id="GO:0003676">
    <property type="term" value="F:nucleic acid binding"/>
    <property type="evidence" value="ECO:0007669"/>
    <property type="project" value="InterPro"/>
</dbReference>
<dbReference type="InterPro" id="IPR036397">
    <property type="entry name" value="RNaseH_sf"/>
</dbReference>
<name>A0A420HUK0_9PEZI</name>
<organism evidence="1 2">
    <name type="scientific">Golovinomyces cichoracearum</name>
    <dbReference type="NCBI Taxonomy" id="62708"/>
    <lineage>
        <taxon>Eukaryota</taxon>
        <taxon>Fungi</taxon>
        <taxon>Dikarya</taxon>
        <taxon>Ascomycota</taxon>
        <taxon>Pezizomycotina</taxon>
        <taxon>Leotiomycetes</taxon>
        <taxon>Erysiphales</taxon>
        <taxon>Erysiphaceae</taxon>
        <taxon>Golovinomyces</taxon>
    </lineage>
</organism>
<evidence type="ECO:0000313" key="2">
    <source>
        <dbReference type="Proteomes" id="UP000285405"/>
    </source>
</evidence>